<dbReference type="GO" id="GO:0010073">
    <property type="term" value="P:meristem maintenance"/>
    <property type="evidence" value="ECO:0007669"/>
    <property type="project" value="InterPro"/>
</dbReference>
<evidence type="ECO:0000313" key="4">
    <source>
        <dbReference type="EMBL" id="KAG7649201.1"/>
    </source>
</evidence>
<dbReference type="PANTHER" id="PTHR46033">
    <property type="entry name" value="PROTEIN MAIN-LIKE 2"/>
    <property type="match status" value="1"/>
</dbReference>
<feature type="region of interest" description="Disordered" evidence="2">
    <location>
        <begin position="725"/>
        <end position="766"/>
    </location>
</feature>
<keyword evidence="5" id="KW-1185">Reference proteome</keyword>
<feature type="compositionally biased region" description="Polar residues" evidence="2">
    <location>
        <begin position="583"/>
        <end position="599"/>
    </location>
</feature>
<sequence>MKGSEAMLPCQNRSAPSLHSNALSKSVSYWGWRFANTKFESWAIEMAALHEPTWREAGIFEAVMASIYRIPKNPDLILGIAEKWCPYTKTFVFPWGETAVTLEDVMVLSGFSVLGSPVFATLDSSGKEVKAKLDKEWKKIKKAKVNFVTQVAWMERFMDSGDELEHVAFLVLWLNYFVFPSRLYHLYKAVFPIVVHLSTGTRIALALAVLAHLYAELIASSLDMGEVQGTTVKPNPLLKGEPRLALWHGLLQRTSDARQILDSLKIDTVWIPASPNLDVEFVSFARCIKVSQLVGIDNVEHYFPNRVASQFGMLQDVPCAVNQNNLSQEAAWNDYNKPINDLALFIPSRSAIPRVTPTFCEWWRRSFPEFQTSSKDKDANESAETLKARDRKSLGADTSSKMNRTRKDEMNITDDSNKRRNYNKQARDKRLKYMKQAREKRLQYIKQARKNGNNESGSKVNRTSKDGMKIAEDFDKRRKYMKRVRENNESHMGQCHTQVHSDNNDEDDNLSIAQFLRLNKKKYSDVRNSGRDASEPLGKISRVEADNNDLGTFQKLASIRDEIVPPSEIAHRNGETDEAGSRAGTNMDESPFDENNSSEPPFCADRGVVDIVVSPPETRQACDDELDVNESNADMFDDGSKQPKCLLHEDGIIAVEEPSSDEKLCSSEAEKEDVVADDDTMNNIEPVPHQQHATRGTNRDETSRACKSVVLSPTDESNIQIAVGEGSQGQDCGLQDNGLGSDETSKSNEQLEDLEKRKNDFGEGHAANDSYEKRLEELKVLALSLKEHITMAQRNLASLKERSAMRQRKIEAAHWI</sequence>
<feature type="domain" description="Aminotransferase-like plant mobile" evidence="3">
    <location>
        <begin position="58"/>
        <end position="218"/>
    </location>
</feature>
<dbReference type="InterPro" id="IPR044824">
    <property type="entry name" value="MAIN-like"/>
</dbReference>
<feature type="region of interest" description="Disordered" evidence="2">
    <location>
        <begin position="373"/>
        <end position="426"/>
    </location>
</feature>
<gene>
    <name evidence="4" type="ORF">ISN45_At01g042640</name>
</gene>
<protein>
    <submittedName>
        <fullName evidence="4">Aminotransferase-like plant mobile domain</fullName>
    </submittedName>
</protein>
<dbReference type="EMBL" id="JAEFBK010000001">
    <property type="protein sequence ID" value="KAG7649201.1"/>
    <property type="molecule type" value="Genomic_DNA"/>
</dbReference>
<evidence type="ECO:0000256" key="1">
    <source>
        <dbReference type="SAM" id="Coils"/>
    </source>
</evidence>
<feature type="domain" description="Aminotransferase-like plant mobile" evidence="3">
    <location>
        <begin position="233"/>
        <end position="364"/>
    </location>
</feature>
<feature type="compositionally biased region" description="Basic and acidic residues" evidence="2">
    <location>
        <begin position="405"/>
        <end position="418"/>
    </location>
</feature>
<feature type="compositionally biased region" description="Basic and acidic residues" evidence="2">
    <location>
        <begin position="660"/>
        <end position="674"/>
    </location>
</feature>
<proteinExistence type="predicted"/>
<comment type="caution">
    <text evidence="4">The sequence shown here is derived from an EMBL/GenBank/DDBJ whole genome shotgun (WGS) entry which is preliminary data.</text>
</comment>
<organism evidence="4 5">
    <name type="scientific">Arabidopsis thaliana x Arabidopsis arenosa</name>
    <dbReference type="NCBI Taxonomy" id="1240361"/>
    <lineage>
        <taxon>Eukaryota</taxon>
        <taxon>Viridiplantae</taxon>
        <taxon>Streptophyta</taxon>
        <taxon>Embryophyta</taxon>
        <taxon>Tracheophyta</taxon>
        <taxon>Spermatophyta</taxon>
        <taxon>Magnoliopsida</taxon>
        <taxon>eudicotyledons</taxon>
        <taxon>Gunneridae</taxon>
        <taxon>Pentapetalae</taxon>
        <taxon>rosids</taxon>
        <taxon>malvids</taxon>
        <taxon>Brassicales</taxon>
        <taxon>Brassicaceae</taxon>
        <taxon>Camelineae</taxon>
        <taxon>Arabidopsis</taxon>
    </lineage>
</organism>
<keyword evidence="1" id="KW-0175">Coiled coil</keyword>
<reference evidence="4 5" key="1">
    <citation type="submission" date="2020-12" db="EMBL/GenBank/DDBJ databases">
        <title>Concerted genomic and epigenomic changes stabilize Arabidopsis allopolyploids.</title>
        <authorList>
            <person name="Chen Z."/>
        </authorList>
    </citation>
    <scope>NUCLEOTIDE SEQUENCE [LARGE SCALE GENOMIC DNA]</scope>
    <source>
        <strain evidence="4">Allo738</strain>
        <tissue evidence="4">Leaf</tissue>
    </source>
</reference>
<dbReference type="AlphaFoldDB" id="A0A8T2GP35"/>
<feature type="region of interest" description="Disordered" evidence="2">
    <location>
        <begin position="570"/>
        <end position="603"/>
    </location>
</feature>
<dbReference type="GO" id="GO:0008483">
    <property type="term" value="F:transaminase activity"/>
    <property type="evidence" value="ECO:0007669"/>
    <property type="project" value="UniProtKB-KW"/>
</dbReference>
<evidence type="ECO:0000259" key="3">
    <source>
        <dbReference type="Pfam" id="PF10536"/>
    </source>
</evidence>
<feature type="region of interest" description="Disordered" evidence="2">
    <location>
        <begin position="657"/>
        <end position="702"/>
    </location>
</feature>
<evidence type="ECO:0000313" key="5">
    <source>
        <dbReference type="Proteomes" id="UP000694240"/>
    </source>
</evidence>
<dbReference type="Pfam" id="PF10536">
    <property type="entry name" value="PMD"/>
    <property type="match status" value="2"/>
</dbReference>
<evidence type="ECO:0000256" key="2">
    <source>
        <dbReference type="SAM" id="MobiDB-lite"/>
    </source>
</evidence>
<feature type="compositionally biased region" description="Basic and acidic residues" evidence="2">
    <location>
        <begin position="374"/>
        <end position="394"/>
    </location>
</feature>
<dbReference type="InterPro" id="IPR019557">
    <property type="entry name" value="AminoTfrase-like_pln_mobile"/>
</dbReference>
<dbReference type="Proteomes" id="UP000694240">
    <property type="component" value="Chromosome 1"/>
</dbReference>
<keyword evidence="4" id="KW-0808">Transferase</keyword>
<accession>A0A8T2GP35</accession>
<feature type="coiled-coil region" evidence="1">
    <location>
        <begin position="768"/>
        <end position="802"/>
    </location>
</feature>
<name>A0A8T2GP35_9BRAS</name>
<feature type="compositionally biased region" description="Basic and acidic residues" evidence="2">
    <location>
        <begin position="753"/>
        <end position="763"/>
    </location>
</feature>
<dbReference type="PANTHER" id="PTHR46033:SF73">
    <property type="entry name" value="AMINOTRANSFERASE-LIKE, MOBILE DOMAIN PROTEIN-RELATED"/>
    <property type="match status" value="1"/>
</dbReference>
<keyword evidence="4" id="KW-0032">Aminotransferase</keyword>